<protein>
    <recommendedName>
        <fullName evidence="3">Hpr(Ser) kinase/phosphatase</fullName>
    </recommendedName>
</protein>
<evidence type="ECO:0000313" key="1">
    <source>
        <dbReference type="EMBL" id="MBP2291445.1"/>
    </source>
</evidence>
<name>A0ABS4SJ91_9PROT</name>
<dbReference type="InterPro" id="IPR008792">
    <property type="entry name" value="PQQD"/>
</dbReference>
<evidence type="ECO:0008006" key="3">
    <source>
        <dbReference type="Google" id="ProtNLM"/>
    </source>
</evidence>
<comment type="caution">
    <text evidence="1">The sequence shown here is derived from an EMBL/GenBank/DDBJ whole genome shotgun (WGS) entry which is preliminary data.</text>
</comment>
<organism evidence="1 2">
    <name type="scientific">Azospirillum rugosum</name>
    <dbReference type="NCBI Taxonomy" id="416170"/>
    <lineage>
        <taxon>Bacteria</taxon>
        <taxon>Pseudomonadati</taxon>
        <taxon>Pseudomonadota</taxon>
        <taxon>Alphaproteobacteria</taxon>
        <taxon>Rhodospirillales</taxon>
        <taxon>Azospirillaceae</taxon>
        <taxon>Azospirillum</taxon>
    </lineage>
</organism>
<keyword evidence="2" id="KW-1185">Reference proteome</keyword>
<dbReference type="EMBL" id="JAGINP010000003">
    <property type="protein sequence ID" value="MBP2291445.1"/>
    <property type="molecule type" value="Genomic_DNA"/>
</dbReference>
<dbReference type="RefSeq" id="WP_209764912.1">
    <property type="nucleotide sequence ID" value="NZ_JAGINP010000003.1"/>
</dbReference>
<proteinExistence type="predicted"/>
<dbReference type="Gene3D" id="3.40.50.300">
    <property type="entry name" value="P-loop containing nucleotide triphosphate hydrolases"/>
    <property type="match status" value="1"/>
</dbReference>
<dbReference type="Proteomes" id="UP000781958">
    <property type="component" value="Unassembled WGS sequence"/>
</dbReference>
<dbReference type="Pfam" id="PF05402">
    <property type="entry name" value="PqqD"/>
    <property type="match status" value="1"/>
</dbReference>
<sequence length="362" mass="39202">MTGASFAVIGRHAVLFHEARQVLFELNDVAAFAWCRLSDGATVDSVVAASIDCGLPLQTARKQVEAAVSDWIDQGLLVAVPCFRRRQRVRLGTFCGEISYDADDLADIAEPEFRNLETRSPDAMDIAPDRRFEVVERSGGFLLQADGIEPVTGRRDELVPALRAALTADVLRSAHYEIALHAACLTSGPNALLISGCPGMGKSTLAVALARAGLGYGGDDVALLHADGQVTGLPFAPALKRGSWPLLERSWPGIADAVIHSRPHDRQDVRYLPMVPAAEAMPRPVRWFVSLHRHEGAFPRLDRVDPIDTLRDLIGGASSRDERLTARAFRAIHAALASAHCFRLTYSDLDAAVDLLVGTCRS</sequence>
<gene>
    <name evidence="1" type="ORF">J2851_001194</name>
</gene>
<evidence type="ECO:0000313" key="2">
    <source>
        <dbReference type="Proteomes" id="UP000781958"/>
    </source>
</evidence>
<dbReference type="SUPFAM" id="SSF53795">
    <property type="entry name" value="PEP carboxykinase-like"/>
    <property type="match status" value="1"/>
</dbReference>
<dbReference type="InterPro" id="IPR027417">
    <property type="entry name" value="P-loop_NTPase"/>
</dbReference>
<accession>A0ABS4SJ91</accession>
<reference evidence="1 2" key="1">
    <citation type="submission" date="2021-03" db="EMBL/GenBank/DDBJ databases">
        <title>Genomic Encyclopedia of Type Strains, Phase III (KMG-III): the genomes of soil and plant-associated and newly described type strains.</title>
        <authorList>
            <person name="Whitman W."/>
        </authorList>
    </citation>
    <scope>NUCLEOTIDE SEQUENCE [LARGE SCALE GENOMIC DNA]</scope>
    <source>
        <strain evidence="1 2">IMMIB AFH-6</strain>
    </source>
</reference>